<feature type="region of interest" description="Disordered" evidence="1">
    <location>
        <begin position="293"/>
        <end position="320"/>
    </location>
</feature>
<sequence>MQKIQETWTSQSVATTFEFLQFHLPAKGLPTKKISSRVSTICTQSCGPGWELALTMVPQRRMHSTTYQLEFRARASCPSLEATVLSVRTILSRSSKRVAAENQPAMDRPAEEFAFPEQQIFLGSPLGSKVAVLWSGADPDEISDVNITLMVTVTGWSETPDTLLDIVPSLFTPPSTSAASPPPQCPPSVLNSVQVLRVLDRSLGDGISFDVKFLTNSKRLSSGSIYKPLPTYANSAVLEEVCPKLDTLFPGGLVCITEDDLPLPILADYDDGYDSDVDDDEGVIEDARSMVSAQANEVERSAQPQDTASPAPPVTKTDPGDIPDAEFDGLCLISSNRADTVLSPSPSADSIADSDFIESALSTRTSHHEAGVQLIHVKCAAHRTWRAFVYYCYTGKVAFYPLRSQMPRNKFPEVAGAPPSCSPKSMYRLADKANLKNRAFNAVKARLSKVNIVDEVLCYFTSRHPDIQKMELDILVENRKEPEVRRALETNIAQLAAGQSPHSAAAFAALFQLLSGAGEA</sequence>
<accession>A0A0D0DJN1</accession>
<dbReference type="STRING" id="930991.A0A0D0DJN1"/>
<dbReference type="AlphaFoldDB" id="A0A0D0DJN1"/>
<reference evidence="2 3" key="1">
    <citation type="submission" date="2014-04" db="EMBL/GenBank/DDBJ databases">
        <authorList>
            <consortium name="DOE Joint Genome Institute"/>
            <person name="Kuo A."/>
            <person name="Kohler A."/>
            <person name="Jargeat P."/>
            <person name="Nagy L.G."/>
            <person name="Floudas D."/>
            <person name="Copeland A."/>
            <person name="Barry K.W."/>
            <person name="Cichocki N."/>
            <person name="Veneault-Fourrey C."/>
            <person name="LaButti K."/>
            <person name="Lindquist E.A."/>
            <person name="Lipzen A."/>
            <person name="Lundell T."/>
            <person name="Morin E."/>
            <person name="Murat C."/>
            <person name="Sun H."/>
            <person name="Tunlid A."/>
            <person name="Henrissat B."/>
            <person name="Grigoriev I.V."/>
            <person name="Hibbett D.S."/>
            <person name="Martin F."/>
            <person name="Nordberg H.P."/>
            <person name="Cantor M.N."/>
            <person name="Hua S.X."/>
        </authorList>
    </citation>
    <scope>NUCLEOTIDE SEQUENCE [LARGE SCALE GENOMIC DNA]</scope>
    <source>
        <strain evidence="2 3">Ve08.2h10</strain>
    </source>
</reference>
<name>A0A0D0DJN1_9AGAM</name>
<dbReference type="Proteomes" id="UP000054538">
    <property type="component" value="Unassembled WGS sequence"/>
</dbReference>
<proteinExistence type="predicted"/>
<reference evidence="3" key="2">
    <citation type="submission" date="2015-01" db="EMBL/GenBank/DDBJ databases">
        <title>Evolutionary Origins and Diversification of the Mycorrhizal Mutualists.</title>
        <authorList>
            <consortium name="DOE Joint Genome Institute"/>
            <consortium name="Mycorrhizal Genomics Consortium"/>
            <person name="Kohler A."/>
            <person name="Kuo A."/>
            <person name="Nagy L.G."/>
            <person name="Floudas D."/>
            <person name="Copeland A."/>
            <person name="Barry K.W."/>
            <person name="Cichocki N."/>
            <person name="Veneault-Fourrey C."/>
            <person name="LaButti K."/>
            <person name="Lindquist E.A."/>
            <person name="Lipzen A."/>
            <person name="Lundell T."/>
            <person name="Morin E."/>
            <person name="Murat C."/>
            <person name="Riley R."/>
            <person name="Ohm R."/>
            <person name="Sun H."/>
            <person name="Tunlid A."/>
            <person name="Henrissat B."/>
            <person name="Grigoriev I.V."/>
            <person name="Hibbett D.S."/>
            <person name="Martin F."/>
        </authorList>
    </citation>
    <scope>NUCLEOTIDE SEQUENCE [LARGE SCALE GENOMIC DNA]</scope>
    <source>
        <strain evidence="3">Ve08.2h10</strain>
    </source>
</reference>
<keyword evidence="3" id="KW-1185">Reference proteome</keyword>
<dbReference type="EMBL" id="KN824885">
    <property type="protein sequence ID" value="KIK98657.1"/>
    <property type="molecule type" value="Genomic_DNA"/>
</dbReference>
<organism evidence="2 3">
    <name type="scientific">Paxillus rubicundulus Ve08.2h10</name>
    <dbReference type="NCBI Taxonomy" id="930991"/>
    <lineage>
        <taxon>Eukaryota</taxon>
        <taxon>Fungi</taxon>
        <taxon>Dikarya</taxon>
        <taxon>Basidiomycota</taxon>
        <taxon>Agaricomycotina</taxon>
        <taxon>Agaricomycetes</taxon>
        <taxon>Agaricomycetidae</taxon>
        <taxon>Boletales</taxon>
        <taxon>Paxilineae</taxon>
        <taxon>Paxillaceae</taxon>
        <taxon>Paxillus</taxon>
    </lineage>
</organism>
<evidence type="ECO:0000256" key="1">
    <source>
        <dbReference type="SAM" id="MobiDB-lite"/>
    </source>
</evidence>
<gene>
    <name evidence="2" type="ORF">PAXRUDRAFT_133736</name>
</gene>
<evidence type="ECO:0000313" key="3">
    <source>
        <dbReference type="Proteomes" id="UP000054538"/>
    </source>
</evidence>
<dbReference type="HOGENOM" id="CLU_039861_0_0_1"/>
<protein>
    <submittedName>
        <fullName evidence="2">Uncharacterized protein</fullName>
    </submittedName>
</protein>
<evidence type="ECO:0000313" key="2">
    <source>
        <dbReference type="EMBL" id="KIK98657.1"/>
    </source>
</evidence>
<dbReference type="InParanoid" id="A0A0D0DJN1"/>
<dbReference type="OrthoDB" id="6359816at2759"/>